<accession>A0A4Y5U062</accession>
<reference evidence="1 2" key="1">
    <citation type="submission" date="2019-04" db="EMBL/GenBank/DDBJ databases">
        <authorList>
            <person name="Weller M."/>
            <person name="Delesalle V.A."/>
            <person name="Garlena R.A."/>
            <person name="Russell D.A."/>
            <person name="Pope W.H."/>
            <person name="Jacobs-Sera D."/>
            <person name="Hatfull G.F."/>
        </authorList>
    </citation>
    <scope>NUCLEOTIDE SEQUENCE [LARGE SCALE GENOMIC DNA]</scope>
</reference>
<dbReference type="EMBL" id="MK864265">
    <property type="protein sequence ID" value="QDB74745.1"/>
    <property type="molecule type" value="Genomic_DNA"/>
</dbReference>
<protein>
    <submittedName>
        <fullName evidence="1">Uncharacterized protein</fullName>
    </submittedName>
</protein>
<dbReference type="KEGG" id="vg:65120020"/>
<dbReference type="RefSeq" id="YP_010102222.1">
    <property type="nucleotide sequence ID" value="NC_055797.1"/>
</dbReference>
<proteinExistence type="predicted"/>
<gene>
    <name evidence="1" type="primary">69</name>
    <name evidence="1" type="ORF">SEA_BARB_69</name>
</gene>
<sequence>MNAPIRDFLDVARQQINEQQPDMNLARPGVAVVLFPHNTTCDCGGDALAVEVAVAAHPEAFDDMAVVVDALRKLANHLQQQIGEANYQMAEIRREQQR</sequence>
<evidence type="ECO:0000313" key="2">
    <source>
        <dbReference type="Proteomes" id="UP000317734"/>
    </source>
</evidence>
<evidence type="ECO:0000313" key="1">
    <source>
        <dbReference type="EMBL" id="QDB74745.1"/>
    </source>
</evidence>
<name>A0A4Y5U062_9CAUD</name>
<dbReference type="GeneID" id="65120020"/>
<organism evidence="1 2">
    <name type="scientific">Gordonia phage Barb</name>
    <dbReference type="NCBI Taxonomy" id="2588128"/>
    <lineage>
        <taxon>Viruses</taxon>
        <taxon>Duplodnaviria</taxon>
        <taxon>Heunggongvirae</taxon>
        <taxon>Uroviricota</taxon>
        <taxon>Caudoviricetes</taxon>
        <taxon>Stackebrandtviridae</taxon>
        <taxon>Frickvirinae</taxon>
        <taxon>Wizardvirus</taxon>
        <taxon>Wizardvirus barb</taxon>
    </lineage>
</organism>
<dbReference type="Proteomes" id="UP000317734">
    <property type="component" value="Segment"/>
</dbReference>
<keyword evidence="2" id="KW-1185">Reference proteome</keyword>